<evidence type="ECO:0000313" key="10">
    <source>
        <dbReference type="Proteomes" id="UP000694545"/>
    </source>
</evidence>
<dbReference type="InterPro" id="IPR016054">
    <property type="entry name" value="LY6_UPA_recep-like"/>
</dbReference>
<dbReference type="Gene3D" id="2.10.60.10">
    <property type="entry name" value="CD59"/>
    <property type="match status" value="2"/>
</dbReference>
<dbReference type="GO" id="GO:0005576">
    <property type="term" value="C:extracellular region"/>
    <property type="evidence" value="ECO:0007669"/>
    <property type="project" value="UniProtKB-SubCell"/>
</dbReference>
<proteinExistence type="inferred from homology"/>
<evidence type="ECO:0000256" key="4">
    <source>
        <dbReference type="ARBA" id="ARBA00023005"/>
    </source>
</evidence>
<evidence type="ECO:0000313" key="9">
    <source>
        <dbReference type="Ensembl" id="ENSVKKP00000008389.1"/>
    </source>
</evidence>
<evidence type="ECO:0000256" key="2">
    <source>
        <dbReference type="ARBA" id="ARBA00006570"/>
    </source>
</evidence>
<dbReference type="SUPFAM" id="SSF57302">
    <property type="entry name" value="Snake toxin-like"/>
    <property type="match status" value="2"/>
</dbReference>
<comment type="subcellular location">
    <subcellularLocation>
        <location evidence="1">Secreted</location>
    </subcellularLocation>
</comment>
<organism evidence="9 10">
    <name type="scientific">Varanus komodoensis</name>
    <name type="common">Komodo dragon</name>
    <dbReference type="NCBI Taxonomy" id="61221"/>
    <lineage>
        <taxon>Eukaryota</taxon>
        <taxon>Metazoa</taxon>
        <taxon>Chordata</taxon>
        <taxon>Craniata</taxon>
        <taxon>Vertebrata</taxon>
        <taxon>Euteleostomi</taxon>
        <taxon>Lepidosauria</taxon>
        <taxon>Squamata</taxon>
        <taxon>Bifurcata</taxon>
        <taxon>Unidentata</taxon>
        <taxon>Episquamata</taxon>
        <taxon>Toxicofera</taxon>
        <taxon>Anguimorpha</taxon>
        <taxon>Paleoanguimorpha</taxon>
        <taxon>Varanoidea</taxon>
        <taxon>Varanidae</taxon>
        <taxon>Varanus</taxon>
    </lineage>
</organism>
<keyword evidence="6" id="KW-0732">Signal</keyword>
<dbReference type="Pfam" id="PF02988">
    <property type="entry name" value="PLA2_inh"/>
    <property type="match status" value="1"/>
</dbReference>
<dbReference type="InterPro" id="IPR045860">
    <property type="entry name" value="Snake_toxin-like_sf"/>
</dbReference>
<reference evidence="9" key="1">
    <citation type="submission" date="2025-08" db="UniProtKB">
        <authorList>
            <consortium name="Ensembl"/>
        </authorList>
    </citation>
    <scope>IDENTIFICATION</scope>
</reference>
<feature type="signal peptide" evidence="6">
    <location>
        <begin position="1"/>
        <end position="18"/>
    </location>
</feature>
<dbReference type="CDD" id="cd23588">
    <property type="entry name" value="TFP_LU_ECD_PLIG"/>
    <property type="match status" value="1"/>
</dbReference>
<name>A0A8D2J9G6_VARKO</name>
<dbReference type="PANTHER" id="PTHR20914">
    <property type="entry name" value="LY6/PLAUR DOMAIN-CONTAINING PROTEIN 8"/>
    <property type="match status" value="1"/>
</dbReference>
<dbReference type="Proteomes" id="UP000694545">
    <property type="component" value="Unplaced"/>
</dbReference>
<dbReference type="RefSeq" id="XP_044290878.1">
    <property type="nucleotide sequence ID" value="XM_044434943.1"/>
</dbReference>
<comment type="similarity">
    <text evidence="2">Belongs to the CNF-like-inhibitor family.</text>
</comment>
<reference evidence="9" key="2">
    <citation type="submission" date="2025-09" db="UniProtKB">
        <authorList>
            <consortium name="Ensembl"/>
        </authorList>
    </citation>
    <scope>IDENTIFICATION</scope>
</reference>
<feature type="domain" description="UPAR/Ly6" evidence="7">
    <location>
        <begin position="116"/>
        <end position="180"/>
    </location>
</feature>
<dbReference type="InterPro" id="IPR050918">
    <property type="entry name" value="CNF-like_PLA2_Inhibitor"/>
</dbReference>
<feature type="domain" description="Phospholipase A2 inhibitor N-terminal" evidence="8">
    <location>
        <begin position="21"/>
        <end position="102"/>
    </location>
</feature>
<keyword evidence="4" id="KW-0593">Phospholipase A2 inhibitor</keyword>
<dbReference type="AlphaFoldDB" id="A0A8D2J9G6"/>
<dbReference type="KEGG" id="vko:123025851"/>
<evidence type="ECO:0000256" key="6">
    <source>
        <dbReference type="SAM" id="SignalP"/>
    </source>
</evidence>
<evidence type="ECO:0000256" key="3">
    <source>
        <dbReference type="ARBA" id="ARBA00022525"/>
    </source>
</evidence>
<sequence length="202" mass="20976">MKILLGLLPCFVFIYTSASLECEVCAGVGTSCTGIMQTCEAGKDTCVIAVSESSLAGFHVQTIAKTCESSSVCRYGPQYMHFGHGQNLRARITCCVGAACRTAVPQLPPVIIKPNGKQCPSCYSLFSGTCNEEEMVDCVGPESECLDLAATVVHGTVVANTLQKGCVTKGVCSDLKVGESDIGGIRSIITSAVCKGANSTSA</sequence>
<evidence type="ECO:0000259" key="7">
    <source>
        <dbReference type="Pfam" id="PF00021"/>
    </source>
</evidence>
<dbReference type="CDD" id="cd23572">
    <property type="entry name" value="TFP_LU_ECD_PINLYP_rpt2"/>
    <property type="match status" value="1"/>
</dbReference>
<keyword evidence="10" id="KW-1185">Reference proteome</keyword>
<gene>
    <name evidence="9" type="primary">LOC123025851</name>
</gene>
<evidence type="ECO:0000256" key="5">
    <source>
        <dbReference type="ARBA" id="ARBA00023157"/>
    </source>
</evidence>
<dbReference type="OMA" id="RARITCC"/>
<keyword evidence="5" id="KW-1015">Disulfide bond</keyword>
<dbReference type="GO" id="GO:0019834">
    <property type="term" value="F:phospholipase A2 inhibitor activity"/>
    <property type="evidence" value="ECO:0007669"/>
    <property type="project" value="UniProtKB-KW"/>
</dbReference>
<evidence type="ECO:0000256" key="1">
    <source>
        <dbReference type="ARBA" id="ARBA00004613"/>
    </source>
</evidence>
<feature type="chain" id="PRO_5034405680" description="Phospholipase A2 inhibitor" evidence="6">
    <location>
        <begin position="19"/>
        <end position="202"/>
    </location>
</feature>
<dbReference type="RefSeq" id="XP_044290877.1">
    <property type="nucleotide sequence ID" value="XM_044434942.1"/>
</dbReference>
<dbReference type="InterPro" id="IPR004126">
    <property type="entry name" value="PLipase_A2_inh_N"/>
</dbReference>
<dbReference type="RefSeq" id="XP_044290880.1">
    <property type="nucleotide sequence ID" value="XM_044434945.1"/>
</dbReference>
<protein>
    <recommendedName>
        <fullName evidence="11">Phospholipase A2 inhibitor</fullName>
    </recommendedName>
</protein>
<evidence type="ECO:0000259" key="8">
    <source>
        <dbReference type="Pfam" id="PF02988"/>
    </source>
</evidence>
<dbReference type="GeneID" id="123025851"/>
<dbReference type="Pfam" id="PF00021">
    <property type="entry name" value="UPAR_LY6"/>
    <property type="match status" value="1"/>
</dbReference>
<keyword evidence="3" id="KW-0964">Secreted</keyword>
<evidence type="ECO:0008006" key="11">
    <source>
        <dbReference type="Google" id="ProtNLM"/>
    </source>
</evidence>
<accession>A0A8D2J9G6</accession>
<dbReference type="Ensembl" id="ENSVKKT00000008605.1">
    <property type="protein sequence ID" value="ENSVKKP00000008389.1"/>
    <property type="gene ID" value="ENSVKKG00000005970.1"/>
</dbReference>
<dbReference type="PANTHER" id="PTHR20914:SF30">
    <property type="entry name" value="LY6_PLAUR DOMAIN CONTAINING 9"/>
    <property type="match status" value="1"/>
</dbReference>
<dbReference type="OrthoDB" id="9030094at2759"/>